<dbReference type="Pfam" id="PF03656">
    <property type="entry name" value="Pam16"/>
    <property type="match status" value="1"/>
</dbReference>
<dbReference type="Gene3D" id="1.10.287.110">
    <property type="entry name" value="DnaJ domain"/>
    <property type="match status" value="1"/>
</dbReference>
<evidence type="ECO:0000313" key="11">
    <source>
        <dbReference type="Proteomes" id="UP001642483"/>
    </source>
</evidence>
<name>A0ABP0GGJ0_CLALP</name>
<evidence type="ECO:0000256" key="4">
    <source>
        <dbReference type="ARBA" id="ARBA00022792"/>
    </source>
</evidence>
<evidence type="ECO:0000256" key="6">
    <source>
        <dbReference type="ARBA" id="ARBA00023010"/>
    </source>
</evidence>
<evidence type="ECO:0000256" key="8">
    <source>
        <dbReference type="ARBA" id="ARBA00023136"/>
    </source>
</evidence>
<proteinExistence type="inferred from homology"/>
<dbReference type="InterPro" id="IPR005341">
    <property type="entry name" value="Tim16"/>
</dbReference>
<evidence type="ECO:0000256" key="5">
    <source>
        <dbReference type="ARBA" id="ARBA00022927"/>
    </source>
</evidence>
<keyword evidence="4" id="KW-0999">Mitochondrion inner membrane</keyword>
<dbReference type="Proteomes" id="UP001642483">
    <property type="component" value="Unassembled WGS sequence"/>
</dbReference>
<keyword evidence="5" id="KW-0653">Protein transport</keyword>
<evidence type="ECO:0000256" key="3">
    <source>
        <dbReference type="ARBA" id="ARBA00022448"/>
    </source>
</evidence>
<dbReference type="EMBL" id="CAWYQH010000112">
    <property type="protein sequence ID" value="CAK8690063.1"/>
    <property type="molecule type" value="Genomic_DNA"/>
</dbReference>
<protein>
    <submittedName>
        <fullName evidence="10">Uncharacterized protein</fullName>
    </submittedName>
</protein>
<feature type="compositionally biased region" description="Basic and acidic residues" evidence="9">
    <location>
        <begin position="112"/>
        <end position="128"/>
    </location>
</feature>
<dbReference type="PANTHER" id="PTHR12388">
    <property type="entry name" value="MITOCHONDRIA ASSOCIATED GRANULOCYTE MACROPHAGE CSF SIGNALING MOLECULE"/>
    <property type="match status" value="1"/>
</dbReference>
<gene>
    <name evidence="10" type="ORF">CVLEPA_LOCUS22707</name>
</gene>
<keyword evidence="7" id="KW-0496">Mitochondrion</keyword>
<dbReference type="PANTHER" id="PTHR12388:SF0">
    <property type="entry name" value="MITOCHONDRIAL IMPORT INNER MEMBRANE TRANSLOCASE SUBUNIT TIM16"/>
    <property type="match status" value="1"/>
</dbReference>
<feature type="region of interest" description="Disordered" evidence="9">
    <location>
        <begin position="101"/>
        <end position="128"/>
    </location>
</feature>
<keyword evidence="8" id="KW-0472">Membrane</keyword>
<dbReference type="InterPro" id="IPR036869">
    <property type="entry name" value="J_dom_sf"/>
</dbReference>
<evidence type="ECO:0000256" key="9">
    <source>
        <dbReference type="SAM" id="MobiDB-lite"/>
    </source>
</evidence>
<evidence type="ECO:0000256" key="7">
    <source>
        <dbReference type="ARBA" id="ARBA00023128"/>
    </source>
</evidence>
<evidence type="ECO:0000256" key="2">
    <source>
        <dbReference type="ARBA" id="ARBA00008817"/>
    </source>
</evidence>
<sequence>MVTNRHKTHWLSQTVGRAKQKEYNARMQATARAWGGKKGAESASSSSLLRMSLDEAKQILNVTHLNNAEQLTKNYKNLMKVNYKATGDSFYVQPTVYRAKQRNDSEIGPSDSTKEKVDKKMTNHEIFT</sequence>
<evidence type="ECO:0000313" key="10">
    <source>
        <dbReference type="EMBL" id="CAK8690063.1"/>
    </source>
</evidence>
<comment type="similarity">
    <text evidence="2">Belongs to the TIM16/PAM16 family.</text>
</comment>
<organism evidence="10 11">
    <name type="scientific">Clavelina lepadiformis</name>
    <name type="common">Light-bulb sea squirt</name>
    <name type="synonym">Ascidia lepadiformis</name>
    <dbReference type="NCBI Taxonomy" id="159417"/>
    <lineage>
        <taxon>Eukaryota</taxon>
        <taxon>Metazoa</taxon>
        <taxon>Chordata</taxon>
        <taxon>Tunicata</taxon>
        <taxon>Ascidiacea</taxon>
        <taxon>Aplousobranchia</taxon>
        <taxon>Clavelinidae</taxon>
        <taxon>Clavelina</taxon>
    </lineage>
</organism>
<reference evidence="10 11" key="1">
    <citation type="submission" date="2024-02" db="EMBL/GenBank/DDBJ databases">
        <authorList>
            <person name="Daric V."/>
            <person name="Darras S."/>
        </authorList>
    </citation>
    <scope>NUCLEOTIDE SEQUENCE [LARGE SCALE GENOMIC DNA]</scope>
</reference>
<keyword evidence="6" id="KW-0811">Translocation</keyword>
<accession>A0ABP0GGJ0</accession>
<evidence type="ECO:0000256" key="1">
    <source>
        <dbReference type="ARBA" id="ARBA00004637"/>
    </source>
</evidence>
<comment type="subcellular location">
    <subcellularLocation>
        <location evidence="1">Mitochondrion inner membrane</location>
        <topology evidence="1">Peripheral membrane protein</topology>
    </subcellularLocation>
</comment>
<keyword evidence="11" id="KW-1185">Reference proteome</keyword>
<comment type="caution">
    <text evidence="10">The sequence shown here is derived from an EMBL/GenBank/DDBJ whole genome shotgun (WGS) entry which is preliminary data.</text>
</comment>
<keyword evidence="3" id="KW-0813">Transport</keyword>